<feature type="transmembrane region" description="Helical" evidence="9">
    <location>
        <begin position="163"/>
        <end position="184"/>
    </location>
</feature>
<keyword evidence="8" id="KW-0067">ATP-binding</keyword>
<comment type="subcellular location">
    <subcellularLocation>
        <location evidence="2">Cell membrane</location>
        <topology evidence="2">Multi-pass membrane protein</topology>
    </subcellularLocation>
</comment>
<dbReference type="InterPro" id="IPR005467">
    <property type="entry name" value="His_kinase_dom"/>
</dbReference>
<comment type="caution">
    <text evidence="11">The sequence shown here is derived from an EMBL/GenBank/DDBJ whole genome shotgun (WGS) entry which is preliminary data.</text>
</comment>
<keyword evidence="12" id="KW-1185">Reference proteome</keyword>
<evidence type="ECO:0000256" key="3">
    <source>
        <dbReference type="ARBA" id="ARBA00012438"/>
    </source>
</evidence>
<dbReference type="PANTHER" id="PTHR44936:SF10">
    <property type="entry name" value="SENSOR PROTEIN RSTB"/>
    <property type="match status" value="1"/>
</dbReference>
<evidence type="ECO:0000256" key="8">
    <source>
        <dbReference type="ARBA" id="ARBA00022840"/>
    </source>
</evidence>
<dbReference type="SMART" id="SM00387">
    <property type="entry name" value="HATPase_c"/>
    <property type="match status" value="1"/>
</dbReference>
<keyword evidence="5" id="KW-0808">Transferase</keyword>
<keyword evidence="4" id="KW-1003">Cell membrane</keyword>
<dbReference type="Pfam" id="PF02518">
    <property type="entry name" value="HATPase_c"/>
    <property type="match status" value="1"/>
</dbReference>
<feature type="transmembrane region" description="Helical" evidence="9">
    <location>
        <begin position="23"/>
        <end position="44"/>
    </location>
</feature>
<dbReference type="InterPro" id="IPR050980">
    <property type="entry name" value="2C_sensor_his_kinase"/>
</dbReference>
<reference evidence="11 12" key="1">
    <citation type="submission" date="2020-04" db="EMBL/GenBank/DDBJ databases">
        <title>Draft genome of Leeia sp. IMCC25680.</title>
        <authorList>
            <person name="Song J."/>
            <person name="Cho J.-C."/>
        </authorList>
    </citation>
    <scope>NUCLEOTIDE SEQUENCE [LARGE SCALE GENOMIC DNA]</scope>
    <source>
        <strain evidence="11 12">IMCC25680</strain>
    </source>
</reference>
<evidence type="ECO:0000259" key="10">
    <source>
        <dbReference type="PROSITE" id="PS50109"/>
    </source>
</evidence>
<protein>
    <recommendedName>
        <fullName evidence="3">histidine kinase</fullName>
        <ecNumber evidence="3">2.7.13.3</ecNumber>
    </recommendedName>
</protein>
<dbReference type="SMART" id="SM00388">
    <property type="entry name" value="HisKA"/>
    <property type="match status" value="1"/>
</dbReference>
<feature type="transmembrane region" description="Helical" evidence="9">
    <location>
        <begin position="50"/>
        <end position="71"/>
    </location>
</feature>
<sequence>MKLLSLLSIHSNRPNEANLARLVWLRWLNLGLLLLVSSLVSWQWRLQLPYAPLLVIGVLLTLFNILTWLRLQGARRGWAVRESELLLQLVIDETALGMVLFFADGASNPLASLLLLPVTLGATLLSTWRASLLLLLAVISYGLLVFYHVPLIQAQAEPLQAWLLHRLGMGLTFLFSAVLLVWFVSRMARSLRQRDAQLAAAREKTLRDEQLIALGTLAAGAAHELGTPLNTLQLLADELAETVPAALQTDVQLMQQQLAQCRQSLSTLSRRASHPREAAQDGSVTQAILQLAERWALLRPTVALTLHWPEPRPDQQVHWPETLNQALLNLLNNAADAQHGLSNNPIELRLDVSADALLLHIRDHGPGLDDEARERAGQGIYSSKGGMGVGLLLSNASIEQLGGEVRLTSPPEGGVCCDIHLPWRRLALMGEPT</sequence>
<keyword evidence="9" id="KW-1133">Transmembrane helix</keyword>
<dbReference type="InterPro" id="IPR036890">
    <property type="entry name" value="HATPase_C_sf"/>
</dbReference>
<proteinExistence type="predicted"/>
<keyword evidence="9" id="KW-0812">Transmembrane</keyword>
<dbReference type="GO" id="GO:0005524">
    <property type="term" value="F:ATP binding"/>
    <property type="evidence" value="ECO:0007669"/>
    <property type="project" value="UniProtKB-KW"/>
</dbReference>
<feature type="domain" description="Histidine kinase" evidence="10">
    <location>
        <begin position="220"/>
        <end position="425"/>
    </location>
</feature>
<evidence type="ECO:0000256" key="9">
    <source>
        <dbReference type="SAM" id="Phobius"/>
    </source>
</evidence>
<evidence type="ECO:0000256" key="2">
    <source>
        <dbReference type="ARBA" id="ARBA00004651"/>
    </source>
</evidence>
<dbReference type="EMBL" id="JABAIM010000004">
    <property type="protein sequence ID" value="NLR76557.1"/>
    <property type="molecule type" value="Genomic_DNA"/>
</dbReference>
<keyword evidence="9" id="KW-0472">Membrane</keyword>
<dbReference type="InterPro" id="IPR036097">
    <property type="entry name" value="HisK_dim/P_sf"/>
</dbReference>
<keyword evidence="7 11" id="KW-0418">Kinase</keyword>
<comment type="catalytic activity">
    <reaction evidence="1">
        <text>ATP + protein L-histidine = ADP + protein N-phospho-L-histidine.</text>
        <dbReference type="EC" id="2.7.13.3"/>
    </reaction>
</comment>
<dbReference type="RefSeq" id="WP_168878230.1">
    <property type="nucleotide sequence ID" value="NZ_JABAIM010000004.1"/>
</dbReference>
<evidence type="ECO:0000313" key="11">
    <source>
        <dbReference type="EMBL" id="NLR76557.1"/>
    </source>
</evidence>
<organism evidence="11 12">
    <name type="scientific">Leeia aquatica</name>
    <dbReference type="NCBI Taxonomy" id="2725557"/>
    <lineage>
        <taxon>Bacteria</taxon>
        <taxon>Pseudomonadati</taxon>
        <taxon>Pseudomonadota</taxon>
        <taxon>Betaproteobacteria</taxon>
        <taxon>Neisseriales</taxon>
        <taxon>Leeiaceae</taxon>
        <taxon>Leeia</taxon>
    </lineage>
</organism>
<dbReference type="InterPro" id="IPR003594">
    <property type="entry name" value="HATPase_dom"/>
</dbReference>
<dbReference type="PROSITE" id="PS50109">
    <property type="entry name" value="HIS_KIN"/>
    <property type="match status" value="1"/>
</dbReference>
<dbReference type="PANTHER" id="PTHR44936">
    <property type="entry name" value="SENSOR PROTEIN CREC"/>
    <property type="match status" value="1"/>
</dbReference>
<dbReference type="SUPFAM" id="SSF55874">
    <property type="entry name" value="ATPase domain of HSP90 chaperone/DNA topoisomerase II/histidine kinase"/>
    <property type="match status" value="1"/>
</dbReference>
<dbReference type="EC" id="2.7.13.3" evidence="3"/>
<dbReference type="Gene3D" id="3.30.565.10">
    <property type="entry name" value="Histidine kinase-like ATPase, C-terminal domain"/>
    <property type="match status" value="1"/>
</dbReference>
<feature type="transmembrane region" description="Helical" evidence="9">
    <location>
        <begin position="132"/>
        <end position="151"/>
    </location>
</feature>
<evidence type="ECO:0000256" key="6">
    <source>
        <dbReference type="ARBA" id="ARBA00022741"/>
    </source>
</evidence>
<accession>A0A847SCH3</accession>
<dbReference type="InterPro" id="IPR003661">
    <property type="entry name" value="HisK_dim/P_dom"/>
</dbReference>
<evidence type="ECO:0000256" key="5">
    <source>
        <dbReference type="ARBA" id="ARBA00022679"/>
    </source>
</evidence>
<evidence type="ECO:0000313" key="12">
    <source>
        <dbReference type="Proteomes" id="UP000587991"/>
    </source>
</evidence>
<dbReference type="GO" id="GO:0000155">
    <property type="term" value="F:phosphorelay sensor kinase activity"/>
    <property type="evidence" value="ECO:0007669"/>
    <property type="project" value="InterPro"/>
</dbReference>
<evidence type="ECO:0000256" key="4">
    <source>
        <dbReference type="ARBA" id="ARBA00022475"/>
    </source>
</evidence>
<dbReference type="SUPFAM" id="SSF47384">
    <property type="entry name" value="Homodimeric domain of signal transducing histidine kinase"/>
    <property type="match status" value="1"/>
</dbReference>
<dbReference type="GO" id="GO:0005886">
    <property type="term" value="C:plasma membrane"/>
    <property type="evidence" value="ECO:0007669"/>
    <property type="project" value="UniProtKB-SubCell"/>
</dbReference>
<dbReference type="AlphaFoldDB" id="A0A847SCH3"/>
<keyword evidence="6" id="KW-0547">Nucleotide-binding</keyword>
<evidence type="ECO:0000256" key="7">
    <source>
        <dbReference type="ARBA" id="ARBA00022777"/>
    </source>
</evidence>
<evidence type="ECO:0000256" key="1">
    <source>
        <dbReference type="ARBA" id="ARBA00000085"/>
    </source>
</evidence>
<name>A0A847SCH3_9NEIS</name>
<dbReference type="Gene3D" id="1.10.287.130">
    <property type="match status" value="1"/>
</dbReference>
<gene>
    <name evidence="11" type="ORF">HF682_15425</name>
</gene>
<dbReference type="Proteomes" id="UP000587991">
    <property type="component" value="Unassembled WGS sequence"/>
</dbReference>